<organism evidence="1 2">
    <name type="scientific">Paenibacillus lentus</name>
    <dbReference type="NCBI Taxonomy" id="1338368"/>
    <lineage>
        <taxon>Bacteria</taxon>
        <taxon>Bacillati</taxon>
        <taxon>Bacillota</taxon>
        <taxon>Bacilli</taxon>
        <taxon>Bacillales</taxon>
        <taxon>Paenibacillaceae</taxon>
        <taxon>Paenibacillus</taxon>
    </lineage>
</organism>
<dbReference type="Proteomes" id="UP000273145">
    <property type="component" value="Chromosome"/>
</dbReference>
<dbReference type="AlphaFoldDB" id="A0A3Q8S8X5"/>
<dbReference type="OrthoDB" id="9791132at2"/>
<dbReference type="KEGG" id="plen:EIM92_02420"/>
<accession>A0A3Q8S8X5</accession>
<protein>
    <submittedName>
        <fullName evidence="1">Uncharacterized protein</fullName>
    </submittedName>
</protein>
<keyword evidence="2" id="KW-1185">Reference proteome</keyword>
<proteinExistence type="predicted"/>
<gene>
    <name evidence="1" type="ORF">EIM92_02420</name>
</gene>
<evidence type="ECO:0000313" key="2">
    <source>
        <dbReference type="Proteomes" id="UP000273145"/>
    </source>
</evidence>
<dbReference type="EMBL" id="CP034248">
    <property type="protein sequence ID" value="AZK45193.1"/>
    <property type="molecule type" value="Genomic_DNA"/>
</dbReference>
<evidence type="ECO:0000313" key="1">
    <source>
        <dbReference type="EMBL" id="AZK45193.1"/>
    </source>
</evidence>
<reference evidence="1 2" key="1">
    <citation type="submission" date="2018-11" db="EMBL/GenBank/DDBJ databases">
        <title>Genome sequencing of Paenibacillus lentus DSM25539(T).</title>
        <authorList>
            <person name="Kook J.-K."/>
            <person name="Park S.-N."/>
            <person name="Lim Y.K."/>
        </authorList>
    </citation>
    <scope>NUCLEOTIDE SEQUENCE [LARGE SCALE GENOMIC DNA]</scope>
    <source>
        <strain evidence="1 2">DSM 25539</strain>
    </source>
</reference>
<name>A0A3Q8S8X5_9BACL</name>
<dbReference type="RefSeq" id="WP_125081314.1">
    <property type="nucleotide sequence ID" value="NZ_CP034248.1"/>
</dbReference>
<sequence>MIERLIGVFEKANKQFLTSDHDLLLSKVSERTLCGALMLHLHNIIQKTEFSEYKVDVEYNRNKNGKVKTHVKTIHGPNDIVVKINCDLIVHSRGKNINQDNLIAIEMKKSDRKPEEKDSDRLRLIALTKDSYDDIWSFDGKTLPEHVCRYVLGIYYEVDFKHELIEIEYYQAGQKIETKEIKFQEVIPGNQ</sequence>